<evidence type="ECO:0008006" key="4">
    <source>
        <dbReference type="Google" id="ProtNLM"/>
    </source>
</evidence>
<dbReference type="eggNOG" id="COG0457">
    <property type="taxonomic scope" value="Bacteria"/>
</dbReference>
<dbReference type="EMBL" id="CP001823">
    <property type="protein sequence ID" value="ACZ39321.1"/>
    <property type="molecule type" value="Genomic_DNA"/>
</dbReference>
<dbReference type="InterPro" id="IPR016024">
    <property type="entry name" value="ARM-type_fold"/>
</dbReference>
<reference evidence="2 3" key="2">
    <citation type="journal article" date="2010" name="Stand. Genomic Sci.">
        <title>Complete genome sequence of Desulfohalobium retbaense type strain (HR(100)).</title>
        <authorList>
            <person name="Spring S."/>
            <person name="Nolan M."/>
            <person name="Lapidus A."/>
            <person name="Glavina Del Rio T."/>
            <person name="Copeland A."/>
            <person name="Tice H."/>
            <person name="Cheng J.F."/>
            <person name="Lucas S."/>
            <person name="Land M."/>
            <person name="Chen F."/>
            <person name="Bruce D."/>
            <person name="Goodwin L."/>
            <person name="Pitluck S."/>
            <person name="Ivanova N."/>
            <person name="Mavromatis K."/>
            <person name="Mikhailova N."/>
            <person name="Pati A."/>
            <person name="Chen A."/>
            <person name="Palaniappan K."/>
            <person name="Hauser L."/>
            <person name="Chang Y.J."/>
            <person name="Jeffries C.D."/>
            <person name="Munk C."/>
            <person name="Kiss H."/>
            <person name="Chain P."/>
            <person name="Han C."/>
            <person name="Brettin T."/>
            <person name="Detter J.C."/>
            <person name="Schuler E."/>
            <person name="Goker M."/>
            <person name="Rohde M."/>
            <person name="Bristow J."/>
            <person name="Eisen J.A."/>
            <person name="Markowitz V."/>
            <person name="Hugenholtz P."/>
            <person name="Kyrpides N.C."/>
            <person name="Klenk H.P."/>
        </authorList>
    </citation>
    <scope>NUCLEOTIDE SEQUENCE [LARGE SCALE GENOMIC DNA]</scope>
    <source>
        <strain evidence="3">ATCC 49802 / DSM 20745 / S 6022</strain>
    </source>
</reference>
<accession>D1C504</accession>
<dbReference type="STRING" id="479434.Sthe_1888"/>
<dbReference type="Proteomes" id="UP000002027">
    <property type="component" value="Chromosome 1"/>
</dbReference>
<sequence>MNDSLPPYLFEQPDPTPPPPVSTRAQLLPFDQLTWKNFERLCLRVAERVDRIRDPRLYGTSGQSQHGIDLWGTTANGTSVVYQVRNIGKLTDRALKSAVIDFAEGKRPFSPRRFVLCVAASGSSTEVQEALSELRNRYSDLEIVLYDQERLSTLLKNQPDIVDDFFGKPWRDHFCVVGSPETFRQDPDSPRKITADMLLRGPVAALGLAGDLKRADSLSDRAAAAQIYGRVAEELEHRGWGLPARLIRQRQGDALLVSGEIEAAYLTWLALLKDEVHTGALLVAPTCSQRLEDHRDKVRPALAARFVALKGLDTWFENPEAGIKLLRDAVTSLLGEDDPWAPDAALWLAEATLVDELDHEEVTAVCKEVLERFGARSDEAVVVRLRLALAEFGGDWTELLREASSARLGPKDAGLVFARYGRELGLAAQWSEAIDEYRRAIEKLTQTDLYGDVAQSLYAISKLQFTYGTDFTGAGEVHTLARAIPDKVTRLTRNRDSRAAALRALHAGRLPDAHQSLRRYLWESRLSGHLSTELEARELIGDLYVEAGEFAAAVANYIRAGCTEKVTETVRRCGKPVDVSADLWRETPWVQVTALAEIAEQGDVLPPDWVHRIESRLVELTDGADQSPMGRKVVRAAWAALAGVAYQLSSDACEAVLYRIESLLSREPGHDRLIGNYVGTLLGRFHYTRPSLRHLARTLIARSLNHEDLAWRLRDYLVVAVDLDEHIRQALMSEADGGNRVALEVLALAEIHHERAAEEANSLAKRIMSYQPGQARKSWSLTLGFEDAAVFVRLLPIQTREEVARHLMALVEDVGSPEFFRNSALNGVSVLANTLSSQVRGELFESAFRLANPDTPVSLADVTLRAMLHPLSRVRLDFGVGSLWRTAIETAGQLAVSADQAQQLRRVVYETFHTGDEKAIAAAGSALLALERSMRPSVDLYLLSTHTSPWVRSLAARLWLEEPTSAPDLGEWFVRDSDRRTRLVIADSLPRLAQLDPKLHDHLRAVLSEDPSALVRARAQGFQPN</sequence>
<gene>
    <name evidence="2" type="ordered locus">Sthe_1888</name>
</gene>
<dbReference type="AlphaFoldDB" id="D1C504"/>
<dbReference type="eggNOG" id="COG5635">
    <property type="taxonomic scope" value="Bacteria"/>
</dbReference>
<dbReference type="InParanoid" id="D1C504"/>
<dbReference type="HOGENOM" id="CLU_295246_0_0_0"/>
<dbReference type="InterPro" id="IPR011990">
    <property type="entry name" value="TPR-like_helical_dom_sf"/>
</dbReference>
<name>D1C504_SPHTD</name>
<feature type="region of interest" description="Disordered" evidence="1">
    <location>
        <begin position="1"/>
        <end position="21"/>
    </location>
</feature>
<evidence type="ECO:0000256" key="1">
    <source>
        <dbReference type="SAM" id="MobiDB-lite"/>
    </source>
</evidence>
<organism evidence="2 3">
    <name type="scientific">Sphaerobacter thermophilus (strain ATCC 49802 / DSM 20745 / KCCM 41009 / NCIMB 13125 / S 6022)</name>
    <dbReference type="NCBI Taxonomy" id="479434"/>
    <lineage>
        <taxon>Bacteria</taxon>
        <taxon>Pseudomonadati</taxon>
        <taxon>Thermomicrobiota</taxon>
        <taxon>Thermomicrobia</taxon>
        <taxon>Sphaerobacterales</taxon>
        <taxon>Sphaerobacterineae</taxon>
        <taxon>Sphaerobacteraceae</taxon>
        <taxon>Sphaerobacter</taxon>
    </lineage>
</organism>
<keyword evidence="3" id="KW-1185">Reference proteome</keyword>
<proteinExistence type="predicted"/>
<dbReference type="SUPFAM" id="SSF48371">
    <property type="entry name" value="ARM repeat"/>
    <property type="match status" value="1"/>
</dbReference>
<evidence type="ECO:0000313" key="2">
    <source>
        <dbReference type="EMBL" id="ACZ39321.1"/>
    </source>
</evidence>
<dbReference type="KEGG" id="sti:Sthe_1888"/>
<protein>
    <recommendedName>
        <fullName evidence="4">Restriction endonuclease type IV Mrr domain-containing protein</fullName>
    </recommendedName>
</protein>
<reference evidence="3" key="1">
    <citation type="submission" date="2009-11" db="EMBL/GenBank/DDBJ databases">
        <title>The complete chromosome 1 of Sphaerobacter thermophilus DSM 20745.</title>
        <authorList>
            <person name="Lucas S."/>
            <person name="Copeland A."/>
            <person name="Lapidus A."/>
            <person name="Glavina del Rio T."/>
            <person name="Dalin E."/>
            <person name="Tice H."/>
            <person name="Bruce D."/>
            <person name="Goodwin L."/>
            <person name="Pitluck S."/>
            <person name="Kyrpides N."/>
            <person name="Mavromatis K."/>
            <person name="Ivanova N."/>
            <person name="Mikhailova N."/>
            <person name="LaButti K.M."/>
            <person name="Clum A."/>
            <person name="Sun H.I."/>
            <person name="Brettin T."/>
            <person name="Detter J.C."/>
            <person name="Han C."/>
            <person name="Larimer F."/>
            <person name="Land M."/>
            <person name="Hauser L."/>
            <person name="Markowitz V."/>
            <person name="Cheng J.F."/>
            <person name="Hugenholtz P."/>
            <person name="Woyke T."/>
            <person name="Wu D."/>
            <person name="Steenblock K."/>
            <person name="Schneider S."/>
            <person name="Pukall R."/>
            <person name="Goeker M."/>
            <person name="Klenk H.P."/>
            <person name="Eisen J.A."/>
        </authorList>
    </citation>
    <scope>NUCLEOTIDE SEQUENCE [LARGE SCALE GENOMIC DNA]</scope>
    <source>
        <strain evidence="3">ATCC 49802 / DSM 20745 / S 6022</strain>
    </source>
</reference>
<dbReference type="SUPFAM" id="SSF48452">
    <property type="entry name" value="TPR-like"/>
    <property type="match status" value="1"/>
</dbReference>
<evidence type="ECO:0000313" key="3">
    <source>
        <dbReference type="Proteomes" id="UP000002027"/>
    </source>
</evidence>